<dbReference type="EMBL" id="MN228696">
    <property type="protein sequence ID" value="QEP29887.1"/>
    <property type="molecule type" value="Genomic_DNA"/>
</dbReference>
<proteinExistence type="predicted"/>
<dbReference type="Proteomes" id="UP000322838">
    <property type="component" value="Segment"/>
</dbReference>
<reference evidence="2" key="1">
    <citation type="submission" date="2019-07" db="EMBL/GenBank/DDBJ databases">
        <authorList>
            <person name="Cubo M.T."/>
            <person name="Espuny M.D.R."/>
            <person name="Balsanelli E."/>
        </authorList>
    </citation>
    <scope>NUCLEOTIDE SEQUENCE [LARGE SCALE GENOMIC DNA]</scope>
</reference>
<protein>
    <submittedName>
        <fullName evidence="1">Uncharacterized protein</fullName>
    </submittedName>
</protein>
<organism evidence="1 2">
    <name type="scientific">Sinorhizobium phage ort11</name>
    <dbReference type="NCBI Taxonomy" id="2599764"/>
    <lineage>
        <taxon>Viruses</taxon>
        <taxon>Duplodnaviria</taxon>
        <taxon>Heunggongvirae</taxon>
        <taxon>Uroviricota</taxon>
        <taxon>Caudoviricetes</taxon>
        <taxon>Schitoviridae</taxon>
        <taxon>Huelvavirus</taxon>
        <taxon>Huelvavirus ort11</taxon>
    </lineage>
</organism>
<sequence length="96" mass="10821">MHLGSGLQFTEDNRRGASLLYIFKRGNVHTGPYHYEDTGDPSTYGSRLAKSLESTKRGRRFNLFSSFPVSSKGYGVFSITRLKGNCLVHYSLIKEI</sequence>
<evidence type="ECO:0000313" key="2">
    <source>
        <dbReference type="Proteomes" id="UP000322838"/>
    </source>
</evidence>
<keyword evidence="2" id="KW-1185">Reference proteome</keyword>
<name>A0A5C2H1E7_9CAUD</name>
<accession>A0A5C2H1E7</accession>
<evidence type="ECO:0000313" key="1">
    <source>
        <dbReference type="EMBL" id="QEP29887.1"/>
    </source>
</evidence>
<gene>
    <name evidence="1" type="ORF">Smphiort11_089</name>
</gene>